<keyword evidence="2" id="KW-1185">Reference proteome</keyword>
<dbReference type="AlphaFoldDB" id="A0A1S2VHW3"/>
<gene>
    <name evidence="1" type="ORF">BLX24_15250</name>
</gene>
<evidence type="ECO:0000313" key="1">
    <source>
        <dbReference type="EMBL" id="OIN58347.1"/>
    </source>
</evidence>
<dbReference type="OrthoDB" id="1093345at2"/>
<dbReference type="RefSeq" id="WP_071504018.1">
    <property type="nucleotide sequence ID" value="NZ_MORL01000007.1"/>
</dbReference>
<dbReference type="Proteomes" id="UP000181790">
    <property type="component" value="Unassembled WGS sequence"/>
</dbReference>
<dbReference type="SUPFAM" id="SSF50969">
    <property type="entry name" value="YVTN repeat-like/Quinoprotein amine dehydrogenase"/>
    <property type="match status" value="1"/>
</dbReference>
<sequence length="901" mass="100444">MKKRIWIGIGAVFAAILAWAGYQQFMAKPRSISALIPADALLIFDSQALQAPVSARAIRTQMPLRKVPVFQEAVQSLERFFYTAADTATARTFLAKKIVRYSLHPISKTQLGFVFYIPIDQNSDQAFIEKIRHPDPAKYRMLARSFSDERIQELVSLTNQSYGTFFATEHFLIGSSSGVLVENVIRTLHKTLPRSEQNIQFRIDADHVAGLSIRPEVMQALFEQPEAKRSLVNLFLPEKLSLQFRQSASRTHLIGYAADDIGNRQDIANIFVDQTPVRMQSGDAIPQNTAVLYHLGLSNPTRFGQSMARVLGSTANESVQERIEKLEEDMPGFFNALGQDVILCRLESASNANRKIIILKAKDVKKLSTEFQNLAFLAGAKGPSTVKTFLQHKLLRVNVAELPASLFSNLFSGFPQSWITQHGNYLIIANGEDVMQDYLQQVDRKAVWANDPRQLGLLNQILRPANFTAFVRMNRSQTTLPVSWPITWRNLLGYSSASLNNLENMVYQASYGNEKVQSTLVLGRSTRQSGSNVLNRLLLRRRVEFNAPLIAAPVVSGNLADGSAQFYAQNNAGQFVLVTPEGDKIVQDTTDGAIRSNVVAADYLSNGHLQYLFMTARKLYIADPNPDARRVKLKGITLPAGIDPSLLLLPRGSRQSNLIALAAHKDGHVYALDRQKKAFIRLIKNPHPGPLLLPFQLIDEGNGMEILALQADGTLHRWHDDGAYVNHFPAKLTFDGVDKPFVSPVLQPAGSTMMQAVTTRGEVLDLHPNGLIAKRSQLYRPIRDGSFRLFPDAAQTNWLLLRTTDTETAILDQQGNLQLDIRGLKPGESSVRYHRLGTGIELISIKSGGFTDIYTLNQRKINDRPIPSDFPVVLQLDEQTGELYILSGISKAVQLFSIRIR</sequence>
<protein>
    <submittedName>
        <fullName evidence="1">Uncharacterized protein</fullName>
    </submittedName>
</protein>
<organism evidence="1 2">
    <name type="scientific">Arsenicibacter rosenii</name>
    <dbReference type="NCBI Taxonomy" id="1750698"/>
    <lineage>
        <taxon>Bacteria</taxon>
        <taxon>Pseudomonadati</taxon>
        <taxon>Bacteroidota</taxon>
        <taxon>Cytophagia</taxon>
        <taxon>Cytophagales</taxon>
        <taxon>Spirosomataceae</taxon>
        <taxon>Arsenicibacter</taxon>
    </lineage>
</organism>
<accession>A0A1S2VHW3</accession>
<comment type="caution">
    <text evidence="1">The sequence shown here is derived from an EMBL/GenBank/DDBJ whole genome shotgun (WGS) entry which is preliminary data.</text>
</comment>
<name>A0A1S2VHW3_9BACT</name>
<dbReference type="InterPro" id="IPR011044">
    <property type="entry name" value="Quino_amine_DH_bsu"/>
</dbReference>
<evidence type="ECO:0000313" key="2">
    <source>
        <dbReference type="Proteomes" id="UP000181790"/>
    </source>
</evidence>
<reference evidence="1 2" key="1">
    <citation type="submission" date="2016-10" db="EMBL/GenBank/DDBJ databases">
        <title>Arsenicibacter rosenii gen. nov., sp. nov., an efficient arsenic-methylating bacterium isolated from an arsenic-contaminated paddy soil.</title>
        <authorList>
            <person name="Huang K."/>
        </authorList>
    </citation>
    <scope>NUCLEOTIDE SEQUENCE [LARGE SCALE GENOMIC DNA]</scope>
    <source>
        <strain evidence="1 2">SM-1</strain>
    </source>
</reference>
<dbReference type="EMBL" id="MORL01000007">
    <property type="protein sequence ID" value="OIN58347.1"/>
    <property type="molecule type" value="Genomic_DNA"/>
</dbReference>
<proteinExistence type="predicted"/>